<reference evidence="2" key="1">
    <citation type="journal article" date="2021" name="PeerJ">
        <title>Extensive microbial diversity within the chicken gut microbiome revealed by metagenomics and culture.</title>
        <authorList>
            <person name="Gilroy R."/>
            <person name="Ravi A."/>
            <person name="Getino M."/>
            <person name="Pursley I."/>
            <person name="Horton D.L."/>
            <person name="Alikhan N.F."/>
            <person name="Baker D."/>
            <person name="Gharbi K."/>
            <person name="Hall N."/>
            <person name="Watson M."/>
            <person name="Adriaenssens E.M."/>
            <person name="Foster-Nyarko E."/>
            <person name="Jarju S."/>
            <person name="Secka A."/>
            <person name="Antonio M."/>
            <person name="Oren A."/>
            <person name="Chaudhuri R.R."/>
            <person name="La Ragione R."/>
            <person name="Hildebrand F."/>
            <person name="Pallen M.J."/>
        </authorList>
    </citation>
    <scope>NUCLEOTIDE SEQUENCE</scope>
    <source>
        <strain evidence="2">G3-2149</strain>
    </source>
</reference>
<keyword evidence="1" id="KW-0812">Transmembrane</keyword>
<name>A0A9E2L6Z4_9BACT</name>
<protein>
    <submittedName>
        <fullName evidence="2">Uncharacterized protein</fullName>
    </submittedName>
</protein>
<evidence type="ECO:0000256" key="1">
    <source>
        <dbReference type="SAM" id="Phobius"/>
    </source>
</evidence>
<proteinExistence type="predicted"/>
<keyword evidence="1" id="KW-1133">Transmembrane helix</keyword>
<evidence type="ECO:0000313" key="2">
    <source>
        <dbReference type="EMBL" id="MBU3853215.1"/>
    </source>
</evidence>
<sequence>MKKEFKEKLMRGFACGSSRNIMEQHASVSGFWTVRHGVNHPLMFRLLLVRYIIVFFLLLALCITIAFYVGRGRHLHISPQADISECGSV</sequence>
<dbReference type="EMBL" id="JAHLFU010000102">
    <property type="protein sequence ID" value="MBU3853215.1"/>
    <property type="molecule type" value="Genomic_DNA"/>
</dbReference>
<organism evidence="2 3">
    <name type="scientific">Candidatus Paraprevotella stercoravium</name>
    <dbReference type="NCBI Taxonomy" id="2838725"/>
    <lineage>
        <taxon>Bacteria</taxon>
        <taxon>Pseudomonadati</taxon>
        <taxon>Bacteroidota</taxon>
        <taxon>Bacteroidia</taxon>
        <taxon>Bacteroidales</taxon>
        <taxon>Prevotellaceae</taxon>
        <taxon>Paraprevotella</taxon>
    </lineage>
</organism>
<accession>A0A9E2L6Z4</accession>
<keyword evidence="1" id="KW-0472">Membrane</keyword>
<reference evidence="2" key="2">
    <citation type="submission" date="2021-04" db="EMBL/GenBank/DDBJ databases">
        <authorList>
            <person name="Gilroy R."/>
        </authorList>
    </citation>
    <scope>NUCLEOTIDE SEQUENCE</scope>
    <source>
        <strain evidence="2">G3-2149</strain>
    </source>
</reference>
<dbReference type="Proteomes" id="UP000823865">
    <property type="component" value="Unassembled WGS sequence"/>
</dbReference>
<gene>
    <name evidence="2" type="ORF">H9789_05255</name>
</gene>
<evidence type="ECO:0000313" key="3">
    <source>
        <dbReference type="Proteomes" id="UP000823865"/>
    </source>
</evidence>
<dbReference type="AlphaFoldDB" id="A0A9E2L6Z4"/>
<comment type="caution">
    <text evidence="2">The sequence shown here is derived from an EMBL/GenBank/DDBJ whole genome shotgun (WGS) entry which is preliminary data.</text>
</comment>
<feature type="transmembrane region" description="Helical" evidence="1">
    <location>
        <begin position="48"/>
        <end position="69"/>
    </location>
</feature>